<keyword evidence="10" id="KW-0378">Hydrolase</keyword>
<accession>A0A0F6ZNA5</accession>
<keyword evidence="15" id="KW-0464">Manganese</keyword>
<evidence type="ECO:0000256" key="3">
    <source>
        <dbReference type="ARBA" id="ARBA00004136"/>
    </source>
</evidence>
<evidence type="ECO:0000256" key="15">
    <source>
        <dbReference type="ARBA" id="ARBA00023211"/>
    </source>
</evidence>
<evidence type="ECO:0000256" key="6">
    <source>
        <dbReference type="ARBA" id="ARBA00012494"/>
    </source>
</evidence>
<dbReference type="KEGG" id="vg:65101356"/>
<evidence type="ECO:0000256" key="5">
    <source>
        <dbReference type="ARBA" id="ARBA00004452"/>
    </source>
</evidence>
<evidence type="ECO:0000256" key="17">
    <source>
        <dbReference type="ARBA" id="ARBA00030436"/>
    </source>
</evidence>
<evidence type="ECO:0000256" key="14">
    <source>
        <dbReference type="ARBA" id="ARBA00023184"/>
    </source>
</evidence>
<reference evidence="22 23" key="1">
    <citation type="journal article" date="2015" name="J. Gen. Virol.">
        <title>Characterization of the Punta Toro species complex (genus Phlebovirus, family Bunyaviridae).</title>
        <authorList>
            <person name="Palacios G."/>
            <person name="Wiley M.R."/>
            <person name="Travassos da Rosa A.P."/>
            <person name="Guzman H."/>
            <person name="Quiroz E."/>
            <person name="Savji N."/>
            <person name="Carrera J.P."/>
            <person name="Bussetti A.V."/>
            <person name="Ladner J.T."/>
            <person name="Lipkin W.I."/>
            <person name="Tesh R.B."/>
        </authorList>
    </citation>
    <scope>NUCLEOTIDE SEQUENCE [LARGE SCALE GENOMIC DNA]</scope>
    <source>
        <strain evidence="22">CoAr3319</strain>
    </source>
</reference>
<dbReference type="RefSeq" id="YP_010086182.1">
    <property type="nucleotide sequence ID" value="NC_055389.1"/>
</dbReference>
<organism evidence="22 23">
    <name type="scientific">Buenaventura virus</name>
    <dbReference type="NCBI Taxonomy" id="206377"/>
    <lineage>
        <taxon>Viruses</taxon>
        <taxon>Riboviria</taxon>
        <taxon>Orthornavirae</taxon>
        <taxon>Negarnaviricota</taxon>
        <taxon>Polyploviricotina</taxon>
        <taxon>Bunyaviricetes</taxon>
        <taxon>Hareavirales</taxon>
        <taxon>Phenuiviridae</taxon>
        <taxon>Phlebovirus</taxon>
        <taxon>Phlebovirus buenaventuraense</taxon>
    </lineage>
</organism>
<evidence type="ECO:0000256" key="4">
    <source>
        <dbReference type="ARBA" id="ARBA00004328"/>
    </source>
</evidence>
<dbReference type="InterPro" id="IPR007322">
    <property type="entry name" value="RNA_pol_bunyavir"/>
</dbReference>
<comment type="cofactor">
    <cofactor evidence="1">
        <name>Mn(2+)</name>
        <dbReference type="ChEBI" id="CHEBI:29035"/>
    </cofactor>
</comment>
<evidence type="ECO:0000256" key="9">
    <source>
        <dbReference type="ARBA" id="ARBA00022723"/>
    </source>
</evidence>
<dbReference type="GO" id="GO:0039694">
    <property type="term" value="P:viral RNA genome replication"/>
    <property type="evidence" value="ECO:0007669"/>
    <property type="project" value="InterPro"/>
</dbReference>
<dbReference type="GO" id="GO:0016787">
    <property type="term" value="F:hydrolase activity"/>
    <property type="evidence" value="ECO:0007669"/>
    <property type="project" value="UniProtKB-KW"/>
</dbReference>
<evidence type="ECO:0000256" key="16">
    <source>
        <dbReference type="ARBA" id="ARBA00030285"/>
    </source>
</evidence>
<evidence type="ECO:0000256" key="10">
    <source>
        <dbReference type="ARBA" id="ARBA00022801"/>
    </source>
</evidence>
<sequence length="2087" mass="239455">MDNILKKQIFGTEHFINPELIHYDHNLFAVDIPEFVVDRETGRVCIDIDLNSMNPASTIGSSIESKIFVQDKDLLNLVHDISYGHLSADTDVRFHSKFGVLGDGYDNLSPDMIVELPSGRMVVVEFTTFRGGERGCHNAARDKISKYQIACENRSQTVPLSLFVLAVHKDGVWSNLRLAQEDVDEIVFRFRMSLSIYEEIRKLCPEVTNDDSDLSKTERELIGTLSMIEMNWSKTESKFPYFKEELFLKFKESQIDEDYIGQIISECLTKAQDGIIKDSFFQKGLSIEDRKYLNVSECDTLIKRYIEDYDRHEGLRNVFDSKSTIQFPPWVYGESDDGKGLDSLRGLKVEGNHPMISIWEKVIRSAETEEIERMYDDPDAELQYALSGSIGRAEQKNKYHRVRVMLDENEMVFAATLGVGGKKLRDNYAVKESRDRSKKCFSLNHDISQLEDFISKDHKHLFKESHELWSPLSEDVQLRLAAQSIHQPTLTIKQGPNEFLQNHCSLLRTPFMSWCQFVSLVGAELSASVKQHVKPNQFVIKRLKDSPVFLLIRPTSSKSHIFVSFAIDKSYHICDVERSSVFKQYYDAGDIFVTDFVSFKLSKITNLCKCQPLMESAVAYWVESFGFNPWESQKLLSSDRSTGVRESMSMIKLSLLTLMEDKSATEELQTLQRYVIMEGFVSQPEMPKPHKMLSKLPTTLRSELQVYLFWRLIRTMKRIAQSPFCISKKQGQISWSNLFNPLTGNDVRSLQPLISSCYNGYFKNKEEETEPSSLSKMYKKIIELEDMCPDHDDFLGYEDPYRPGMHEFSRSYLKQCTEHAKSILRKMYGQNVLDQIDNQITREVASITLERLATLKASSNFDESWYMYKDVKEKQYSREKAIVKMSEYAKTGKTLALQCFEECMSKIEERGCMHICLFKKQQHGGLREIYVMGAEERIVQSIVESIAKSIGKFFPSDTLCNPGNKTKIPETHGVRARMHCKGSVWTCATSDDARKWNQGHFVTKFALMLCEFTHPKWWPVIIRGCSMFTNKFMMMNLQYISILDRHRELNVEDSFVNDLFFAYHGEKSQKWIEPGSTFLKTKTGMMQGILHFTSSLLHTIHQEFVRSLTFKIFNLKVHPEMAYSIVCDMMQGSDDSSMMISFPARDDIHFSKCKMAAALCFRIKKLLGVYLAIYPSEKSTSNTDFVMEYNSEFYFHSQHIRPTIRWIAACCSLPEVETLVSRQEEATNLMTAVTEGGGSFALAHCIQQAQCTLHYILIGMGLSSLFSEYKKAILKWKDPGLGFFLLDNPYCSGLGGFRFNLFKAITRTELKNLYSFFMKKIRSDDEEEGFASRCGVSPGGAIVLSSALKWGSRQKFVKLRDRLNIPENWLEMINENPSVLYRAPRTGEEIILRIAEKVHSPGVVSSLSTGNAVAKVMASSVYFLSASIFQDTGRQEFSILDRSKYSLLQKMMRYESYLSNDGLKDEELLFLFPNIDELQLLDQLVYDRGEIDIAYRMSHRENTQTRVTVFEGHQTLRIPAESLVSDKWFGTMKSKIGATAFDQEWHRLKAIIHWLKDDPDETLENSPLSSHVQIRNFFARMENKPRTVRVTGAPVKKRSGSSKLSMVIRDNFCKTGFLREFSDSQAMSRSNIVEILKHFMFCILQGPYTTETKEMLVLKILKQADIIGTRDSDGKSRTNILSIIQNYVNYDQSIIRQIEDLGAGTIGGFLMPQKTKAEENSVFYYGRGIWRGVMDGSQVQIEIFNRLGLPPQIMEITTDGKTSIWDLARSLKVWAEDIGAKNDQDLSEKVRKKPKFWLFGFKAFTADKPFGCPVYVTDGKMTDFRLRSDEEVRFKIRRSTINLYVKNSGRDVHIISYTAHDGDISPACLRQRSELLESSLILFNKEPSCSWVTCQSLPHAFVHKILDLSEGKVTRTSIDSSRLSKIIQVCTENSLRVKVGTVYSALPSHNEACSSVDVDALIGLMIDDMSKNNFDAAIEMMREESNVEYDIEEFDVSDIDLFGPAHYRETSELTMISHPLMDDFINHLISKCSRKEIRRCLETNKCQQRFLSHFKDLFRALNRDPSEIRVDELSSDSNSDLDDDMLG</sequence>
<evidence type="ECO:0000256" key="18">
    <source>
        <dbReference type="ARBA" id="ARBA00031012"/>
    </source>
</evidence>
<evidence type="ECO:0000256" key="19">
    <source>
        <dbReference type="ARBA" id="ARBA00034123"/>
    </source>
</evidence>
<proteinExistence type="inferred from homology"/>
<dbReference type="EC" id="2.7.7.48" evidence="6"/>
<keyword evidence="14" id="KW-1038">Host endoplasmic reticulum</keyword>
<dbReference type="Proteomes" id="UP000102320">
    <property type="component" value="Genome"/>
</dbReference>
<dbReference type="Pfam" id="PF15518">
    <property type="entry name" value="L_protein_N"/>
    <property type="match status" value="1"/>
</dbReference>
<comment type="subcellular location">
    <subcellularLocation>
        <location evidence="3">Host Golgi apparatus</location>
    </subcellularLocation>
    <subcellularLocation>
        <location evidence="5">Host endoplasmic reticulum-Golgi intermediate compartment</location>
    </subcellularLocation>
    <subcellularLocation>
        <location evidence="4">Virion</location>
    </subcellularLocation>
</comment>
<evidence type="ECO:0000256" key="11">
    <source>
        <dbReference type="ARBA" id="ARBA00022812"/>
    </source>
</evidence>
<dbReference type="GO" id="GO:0044423">
    <property type="term" value="C:virion component"/>
    <property type="evidence" value="ECO:0007669"/>
    <property type="project" value="UniProtKB-KW"/>
</dbReference>
<evidence type="ECO:0000313" key="23">
    <source>
        <dbReference type="Proteomes" id="UP000102320"/>
    </source>
</evidence>
<evidence type="ECO:0000256" key="13">
    <source>
        <dbReference type="ARBA" id="ARBA00022844"/>
    </source>
</evidence>
<evidence type="ECO:0000259" key="21">
    <source>
        <dbReference type="PROSITE" id="PS50525"/>
    </source>
</evidence>
<comment type="function">
    <text evidence="20">RNA-dependent RNA polymerase, which is responsible for the replication and transcription of the viral RNA genome using antigenomic RNA as an intermediate. During transcription, synthesizes subgenomic RNAs and assures their capping by a cap-snatching mechanism, which involves the endonuclease activity cleaving the host capped pre-mRNAs. These short capped RNAs are then used as primers for viral transcription. The 3'-end of subgenomic mRNAs molecules are not polyadenylated. During replication, the polymerase binds the 5' and 3' vRNA extremities at distinct sites. In turn, significant conformational changes occur in the polymerase and in vRNA to initiate active RNA synthesis. As a consequence of the use of the same enzyme for both transcription and replication, these mechanisms need to be well coordinated.</text>
</comment>
<name>A0A0F6ZNA5_9VIRU</name>
<keyword evidence="8" id="KW-0808">Transferase</keyword>
<dbReference type="InterPro" id="IPR007099">
    <property type="entry name" value="RNA-dir_pol_NSvirus"/>
</dbReference>
<evidence type="ECO:0000313" key="22">
    <source>
        <dbReference type="EMBL" id="AKF42410.1"/>
    </source>
</evidence>
<evidence type="ECO:0000256" key="1">
    <source>
        <dbReference type="ARBA" id="ARBA00001936"/>
    </source>
</evidence>
<dbReference type="GO" id="GO:0044177">
    <property type="term" value="C:host cell Golgi apparatus"/>
    <property type="evidence" value="ECO:0007669"/>
    <property type="project" value="UniProtKB-SubCell"/>
</dbReference>
<dbReference type="Pfam" id="PF04196">
    <property type="entry name" value="Bunya_RdRp"/>
    <property type="match status" value="1"/>
</dbReference>
<protein>
    <recommendedName>
        <fullName evidence="7">RNA-directed RNA polymerase L</fullName>
        <ecNumber evidence="6">2.7.7.48</ecNumber>
    </recommendedName>
    <alternativeName>
        <fullName evidence="16">Large structural protein</fullName>
    </alternativeName>
    <alternativeName>
        <fullName evidence="18">Replicase</fullName>
    </alternativeName>
    <alternativeName>
        <fullName evidence="17">Transcriptase</fullName>
    </alternativeName>
</protein>
<dbReference type="EMBL" id="KP272001">
    <property type="protein sequence ID" value="AKF42410.1"/>
    <property type="molecule type" value="Genomic_RNA"/>
</dbReference>
<keyword evidence="23" id="KW-1185">Reference proteome</keyword>
<comment type="cofactor">
    <cofactor evidence="2">
        <name>Mg(2+)</name>
        <dbReference type="ChEBI" id="CHEBI:18420"/>
    </cofactor>
</comment>
<keyword evidence="12" id="KW-0460">Magnesium</keyword>
<keyword evidence="13" id="KW-0946">Virion</keyword>
<feature type="domain" description="RdRp catalytic" evidence="21">
    <location>
        <begin position="976"/>
        <end position="1167"/>
    </location>
</feature>
<evidence type="ECO:0000256" key="12">
    <source>
        <dbReference type="ARBA" id="ARBA00022842"/>
    </source>
</evidence>
<keyword evidence="9" id="KW-0479">Metal-binding</keyword>
<dbReference type="Pfam" id="PF12603">
    <property type="entry name" value="L_PA-C-like"/>
    <property type="match status" value="1"/>
</dbReference>
<keyword evidence="11" id="KW-1040">Host Golgi apparatus</keyword>
<dbReference type="InterPro" id="IPR029124">
    <property type="entry name" value="L_protein_N"/>
</dbReference>
<dbReference type="PROSITE" id="PS50525">
    <property type="entry name" value="RDRP_SSRNA_NEG_SEG"/>
    <property type="match status" value="1"/>
</dbReference>
<dbReference type="GO" id="GO:0046872">
    <property type="term" value="F:metal ion binding"/>
    <property type="evidence" value="ECO:0007669"/>
    <property type="project" value="UniProtKB-KW"/>
</dbReference>
<comment type="similarity">
    <text evidence="19">Belongs to the Bunyavirales RNA polymerase family.</text>
</comment>
<dbReference type="GO" id="GO:0006351">
    <property type="term" value="P:DNA-templated transcription"/>
    <property type="evidence" value="ECO:0007669"/>
    <property type="project" value="InterPro"/>
</dbReference>
<dbReference type="GO" id="GO:0003968">
    <property type="term" value="F:RNA-directed RNA polymerase activity"/>
    <property type="evidence" value="ECO:0007669"/>
    <property type="project" value="UniProtKB-EC"/>
</dbReference>
<dbReference type="InterPro" id="IPR022531">
    <property type="entry name" value="L_PA-C-like"/>
</dbReference>
<evidence type="ECO:0000256" key="2">
    <source>
        <dbReference type="ARBA" id="ARBA00001946"/>
    </source>
</evidence>
<evidence type="ECO:0000256" key="20">
    <source>
        <dbReference type="ARBA" id="ARBA00046037"/>
    </source>
</evidence>
<evidence type="ECO:0000256" key="8">
    <source>
        <dbReference type="ARBA" id="ARBA00022679"/>
    </source>
</evidence>
<evidence type="ECO:0000256" key="7">
    <source>
        <dbReference type="ARBA" id="ARBA00018602"/>
    </source>
</evidence>
<dbReference type="GeneID" id="65101356"/>
<dbReference type="GO" id="GO:0044172">
    <property type="term" value="C:host cell endoplasmic reticulum-Golgi intermediate compartment"/>
    <property type="evidence" value="ECO:0007669"/>
    <property type="project" value="UniProtKB-SubCell"/>
</dbReference>